<dbReference type="AlphaFoldDB" id="A0A8C0HCI2"/>
<keyword evidence="8 10" id="KW-0675">Receptor</keyword>
<dbReference type="GeneTree" id="ENSGT00930000151076"/>
<feature type="transmembrane region" description="Helical" evidence="11">
    <location>
        <begin position="59"/>
        <end position="78"/>
    </location>
</feature>
<dbReference type="InterPro" id="IPR017452">
    <property type="entry name" value="GPCR_Rhodpsn_7TM"/>
</dbReference>
<keyword evidence="14" id="KW-1185">Reference proteome</keyword>
<keyword evidence="5 11" id="KW-1133">Transmembrane helix</keyword>
<dbReference type="FunFam" id="1.20.1070.10:FF:000015">
    <property type="entry name" value="Olfactory receptor"/>
    <property type="match status" value="1"/>
</dbReference>
<evidence type="ECO:0000256" key="4">
    <source>
        <dbReference type="ARBA" id="ARBA00022725"/>
    </source>
</evidence>
<evidence type="ECO:0000313" key="14">
    <source>
        <dbReference type="Proteomes" id="UP000694404"/>
    </source>
</evidence>
<name>A0A8C0HCI2_CHEAB</name>
<dbReference type="Proteomes" id="UP000694404">
    <property type="component" value="Unplaced"/>
</dbReference>
<evidence type="ECO:0000313" key="13">
    <source>
        <dbReference type="Ensembl" id="ENSCABP00000022273.1"/>
    </source>
</evidence>
<evidence type="ECO:0000259" key="12">
    <source>
        <dbReference type="PROSITE" id="PS50262"/>
    </source>
</evidence>
<dbReference type="PRINTS" id="PR00245">
    <property type="entry name" value="OLFACTORYR"/>
</dbReference>
<accession>A0A8C0HCI2</accession>
<dbReference type="InterPro" id="IPR050516">
    <property type="entry name" value="Olfactory_GPCR"/>
</dbReference>
<evidence type="ECO:0000256" key="9">
    <source>
        <dbReference type="ARBA" id="ARBA00023224"/>
    </source>
</evidence>
<dbReference type="Ensembl" id="ENSCABT00000024402.1">
    <property type="protein sequence ID" value="ENSCABP00000022273.1"/>
    <property type="gene ID" value="ENSCABG00000016413.1"/>
</dbReference>
<dbReference type="OMA" id="YGSVIHM"/>
<keyword evidence="4 11" id="KW-0552">Olfaction</keyword>
<gene>
    <name evidence="13" type="primary">LOC116818883</name>
</gene>
<keyword evidence="2 11" id="KW-1003">Cell membrane</keyword>
<comment type="similarity">
    <text evidence="10">Belongs to the G-protein coupled receptor 1 family.</text>
</comment>
<organism evidence="13 14">
    <name type="scientific">Chelonoidis abingdonii</name>
    <name type="common">Abingdon island giant tortoise</name>
    <name type="synonym">Testudo abingdonii</name>
    <dbReference type="NCBI Taxonomy" id="106734"/>
    <lineage>
        <taxon>Eukaryota</taxon>
        <taxon>Metazoa</taxon>
        <taxon>Chordata</taxon>
        <taxon>Craniata</taxon>
        <taxon>Vertebrata</taxon>
        <taxon>Euteleostomi</taxon>
        <taxon>Archelosauria</taxon>
        <taxon>Testudinata</taxon>
        <taxon>Testudines</taxon>
        <taxon>Cryptodira</taxon>
        <taxon>Durocryptodira</taxon>
        <taxon>Testudinoidea</taxon>
        <taxon>Testudinidae</taxon>
        <taxon>Chelonoidis</taxon>
    </lineage>
</organism>
<dbReference type="PROSITE" id="PS00237">
    <property type="entry name" value="G_PROTEIN_RECEP_F1_1"/>
    <property type="match status" value="1"/>
</dbReference>
<dbReference type="Pfam" id="PF13853">
    <property type="entry name" value="7tm_4"/>
    <property type="match status" value="1"/>
</dbReference>
<keyword evidence="3 10" id="KW-0812">Transmembrane</keyword>
<feature type="transmembrane region" description="Helical" evidence="11">
    <location>
        <begin position="26"/>
        <end position="47"/>
    </location>
</feature>
<keyword evidence="9 10" id="KW-0807">Transducer</keyword>
<dbReference type="PRINTS" id="PR00237">
    <property type="entry name" value="GPCRRHODOPSN"/>
</dbReference>
<evidence type="ECO:0000256" key="3">
    <source>
        <dbReference type="ARBA" id="ARBA00022692"/>
    </source>
</evidence>
<evidence type="ECO:0000256" key="8">
    <source>
        <dbReference type="ARBA" id="ARBA00023170"/>
    </source>
</evidence>
<feature type="transmembrane region" description="Helical" evidence="11">
    <location>
        <begin position="98"/>
        <end position="120"/>
    </location>
</feature>
<reference evidence="13" key="2">
    <citation type="submission" date="2025-09" db="UniProtKB">
        <authorList>
            <consortium name="Ensembl"/>
        </authorList>
    </citation>
    <scope>IDENTIFICATION</scope>
</reference>
<protein>
    <recommendedName>
        <fullName evidence="11">Olfactory receptor</fullName>
    </recommendedName>
</protein>
<evidence type="ECO:0000256" key="10">
    <source>
        <dbReference type="RuleBase" id="RU000688"/>
    </source>
</evidence>
<dbReference type="Gene3D" id="1.20.1070.10">
    <property type="entry name" value="Rhodopsin 7-helix transmembrane proteins"/>
    <property type="match status" value="1"/>
</dbReference>
<evidence type="ECO:0000256" key="5">
    <source>
        <dbReference type="ARBA" id="ARBA00022989"/>
    </source>
</evidence>
<evidence type="ECO:0000256" key="7">
    <source>
        <dbReference type="ARBA" id="ARBA00023136"/>
    </source>
</evidence>
<feature type="transmembrane region" description="Helical" evidence="11">
    <location>
        <begin position="202"/>
        <end position="224"/>
    </location>
</feature>
<dbReference type="GO" id="GO:0004930">
    <property type="term" value="F:G protein-coupled receptor activity"/>
    <property type="evidence" value="ECO:0007669"/>
    <property type="project" value="UniProtKB-KW"/>
</dbReference>
<dbReference type="SUPFAM" id="SSF81321">
    <property type="entry name" value="Family A G protein-coupled receptor-like"/>
    <property type="match status" value="1"/>
</dbReference>
<dbReference type="GO" id="GO:0005886">
    <property type="term" value="C:plasma membrane"/>
    <property type="evidence" value="ECO:0007669"/>
    <property type="project" value="UniProtKB-SubCell"/>
</dbReference>
<dbReference type="InterPro" id="IPR000276">
    <property type="entry name" value="GPCR_Rhodpsn"/>
</dbReference>
<proteinExistence type="inferred from homology"/>
<dbReference type="InterPro" id="IPR000725">
    <property type="entry name" value="Olfact_rcpt"/>
</dbReference>
<comment type="subcellular location">
    <subcellularLocation>
        <location evidence="1 11">Cell membrane</location>
        <topology evidence="1 11">Multi-pass membrane protein</topology>
    </subcellularLocation>
</comment>
<evidence type="ECO:0000256" key="11">
    <source>
        <dbReference type="RuleBase" id="RU363047"/>
    </source>
</evidence>
<evidence type="ECO:0000256" key="1">
    <source>
        <dbReference type="ARBA" id="ARBA00004651"/>
    </source>
</evidence>
<dbReference type="GO" id="GO:0004984">
    <property type="term" value="F:olfactory receptor activity"/>
    <property type="evidence" value="ECO:0007669"/>
    <property type="project" value="InterPro"/>
</dbReference>
<keyword evidence="6 10" id="KW-0297">G-protein coupled receptor</keyword>
<sequence length="325" mass="35871">MDDTNWTSVSEFVLLGLSERLDLQPLIFAGLLTTYLVNLAGNSLLLGAVWADPRLRSPMYFLLSQLAVVDVSFASITLPQALVHVLTQHRAVPFASCMAQLFIFMAVGNMEGYLLAAMAYDRYVAICNPLHYATVVTRPLCLKMAAISWAVVIPHSLLHTVMAARLRYCSRRLQHFFCDLPPLLHLSCTRPFSNELAAFTEGVLVVLAPFVFILASYACIGVTVGRLRSSHGLLKALSTCGSHLTVVILFYGTVTWLYFRPASSYSQERDRQVAIFYTAVAPALNPLIYSLRSKDVAVALRRARRKILARGVLGTPSLPIPANSH</sequence>
<keyword evidence="7 11" id="KW-0472">Membrane</keyword>
<feature type="domain" description="G-protein coupled receptors family 1 profile" evidence="12">
    <location>
        <begin position="41"/>
        <end position="289"/>
    </location>
</feature>
<feature type="transmembrane region" description="Helical" evidence="11">
    <location>
        <begin position="140"/>
        <end position="158"/>
    </location>
</feature>
<evidence type="ECO:0000256" key="2">
    <source>
        <dbReference type="ARBA" id="ARBA00022475"/>
    </source>
</evidence>
<feature type="transmembrane region" description="Helical" evidence="11">
    <location>
        <begin position="274"/>
        <end position="292"/>
    </location>
</feature>
<dbReference type="PROSITE" id="PS50262">
    <property type="entry name" value="G_PROTEIN_RECEP_F1_2"/>
    <property type="match status" value="1"/>
</dbReference>
<dbReference type="PANTHER" id="PTHR26452">
    <property type="entry name" value="OLFACTORY RECEPTOR"/>
    <property type="match status" value="1"/>
</dbReference>
<evidence type="ECO:0000256" key="6">
    <source>
        <dbReference type="ARBA" id="ARBA00023040"/>
    </source>
</evidence>
<reference evidence="13" key="1">
    <citation type="submission" date="2025-08" db="UniProtKB">
        <authorList>
            <consortium name="Ensembl"/>
        </authorList>
    </citation>
    <scope>IDENTIFICATION</scope>
</reference>
<feature type="transmembrane region" description="Helical" evidence="11">
    <location>
        <begin position="236"/>
        <end position="259"/>
    </location>
</feature>
<keyword evidence="11" id="KW-0716">Sensory transduction</keyword>